<comment type="catalytic activity">
    <reaction evidence="9">
        <text>all-trans-nonaprenyl diphosphate + 4-hydroxybenzoate = 4-hydroxy-3-(all-trans-nonaprenyl)benzoate + diphosphate</text>
        <dbReference type="Rhea" id="RHEA:17709"/>
        <dbReference type="ChEBI" id="CHEBI:17879"/>
        <dbReference type="ChEBI" id="CHEBI:33019"/>
        <dbReference type="ChEBI" id="CHEBI:58391"/>
        <dbReference type="ChEBI" id="CHEBI:84502"/>
        <dbReference type="EC" id="2.5.1.39"/>
    </reaction>
</comment>
<keyword evidence="5 9" id="KW-0808">Transferase</keyword>
<keyword evidence="4 9" id="KW-0997">Cell inner membrane</keyword>
<comment type="caution">
    <text evidence="10">The sequence shown here is derived from an EMBL/GenBank/DDBJ whole genome shotgun (WGS) entry which is preliminary data.</text>
</comment>
<dbReference type="Gene3D" id="1.20.120.1780">
    <property type="entry name" value="UbiA prenyltransferase"/>
    <property type="match status" value="1"/>
</dbReference>
<evidence type="ECO:0000256" key="1">
    <source>
        <dbReference type="ARBA" id="ARBA00001946"/>
    </source>
</evidence>
<feature type="transmembrane region" description="Helical" evidence="9">
    <location>
        <begin position="214"/>
        <end position="235"/>
    </location>
</feature>
<dbReference type="NCBIfam" id="TIGR01474">
    <property type="entry name" value="ubiA_proteo"/>
    <property type="match status" value="1"/>
</dbReference>
<evidence type="ECO:0000313" key="11">
    <source>
        <dbReference type="Proteomes" id="UP000620559"/>
    </source>
</evidence>
<keyword evidence="6 9" id="KW-0812">Transmembrane</keyword>
<evidence type="ECO:0000313" key="10">
    <source>
        <dbReference type="EMBL" id="MBE9211729.1"/>
    </source>
</evidence>
<keyword evidence="11" id="KW-1185">Reference proteome</keyword>
<organism evidence="10 11">
    <name type="scientific">Plectonema cf. radiosum LEGE 06105</name>
    <dbReference type="NCBI Taxonomy" id="945769"/>
    <lineage>
        <taxon>Bacteria</taxon>
        <taxon>Bacillati</taxon>
        <taxon>Cyanobacteriota</taxon>
        <taxon>Cyanophyceae</taxon>
        <taxon>Oscillatoriophycideae</taxon>
        <taxon>Oscillatoriales</taxon>
        <taxon>Microcoleaceae</taxon>
        <taxon>Plectonema</taxon>
    </lineage>
</organism>
<dbReference type="InterPro" id="IPR000537">
    <property type="entry name" value="UbiA_prenyltransferase"/>
</dbReference>
<dbReference type="Pfam" id="PF01040">
    <property type="entry name" value="UbiA"/>
    <property type="match status" value="1"/>
</dbReference>
<evidence type="ECO:0000256" key="3">
    <source>
        <dbReference type="ARBA" id="ARBA00005985"/>
    </source>
</evidence>
<evidence type="ECO:0000256" key="8">
    <source>
        <dbReference type="ARBA" id="ARBA00023136"/>
    </source>
</evidence>
<dbReference type="EC" id="2.5.1.39" evidence="9"/>
<comment type="cofactor">
    <cofactor evidence="1 9">
        <name>Mg(2+)</name>
        <dbReference type="ChEBI" id="CHEBI:18420"/>
    </cofactor>
</comment>
<sequence>MLTPQESQEIEFSWLSIIKLLRWDKPSGRLILLIPALWAMFLANRATPPIPLACIIILLTLSISAAGCVINDLWDQDIDAQVERTRQRPLASHALSTKVGIVVAFISLGCIVILALYLNSLSFWLSMAMIPIMVLYPLAKRAFPVPQLVLGIAWGLMVLISWTAISEKLEFCSWLLWGATVLWTLGFDTIYAISDREDDRKIGVKSSALFFGEYVVIAVAIFFAGTVLLLGWLAVLMQLQLIFWITLFFATLAWIWQCIRLYDPDLPNSVYGQMFKENVWIGFVLLFGMIAGFGV</sequence>
<dbReference type="Proteomes" id="UP000620559">
    <property type="component" value="Unassembled WGS sequence"/>
</dbReference>
<reference evidence="10" key="1">
    <citation type="submission" date="2020-10" db="EMBL/GenBank/DDBJ databases">
        <authorList>
            <person name="Castelo-Branco R."/>
            <person name="Eusebio N."/>
            <person name="Adriana R."/>
            <person name="Vieira A."/>
            <person name="Brugerolle De Fraissinette N."/>
            <person name="Rezende De Castro R."/>
            <person name="Schneider M.P."/>
            <person name="Vasconcelos V."/>
            <person name="Leao P.N."/>
        </authorList>
    </citation>
    <scope>NUCLEOTIDE SEQUENCE</scope>
    <source>
        <strain evidence="10">LEGE 06105</strain>
    </source>
</reference>
<evidence type="ECO:0000256" key="7">
    <source>
        <dbReference type="ARBA" id="ARBA00022989"/>
    </source>
</evidence>
<dbReference type="GO" id="GO:0005886">
    <property type="term" value="C:plasma membrane"/>
    <property type="evidence" value="ECO:0007669"/>
    <property type="project" value="UniProtKB-SubCell"/>
</dbReference>
<keyword evidence="7 9" id="KW-1133">Transmembrane helix</keyword>
<dbReference type="PANTHER" id="PTHR11048">
    <property type="entry name" value="PRENYLTRANSFERASES"/>
    <property type="match status" value="1"/>
</dbReference>
<dbReference type="AlphaFoldDB" id="A0A8J7F5K3"/>
<dbReference type="InterPro" id="IPR039653">
    <property type="entry name" value="Prenyltransferase"/>
</dbReference>
<comment type="subcellular location">
    <subcellularLocation>
        <location evidence="9">Cell inner membrane</location>
        <topology evidence="9">Multi-pass membrane protein</topology>
    </subcellularLocation>
    <subcellularLocation>
        <location evidence="2">Membrane</location>
        <topology evidence="2">Multi-pass membrane protein</topology>
    </subcellularLocation>
</comment>
<dbReference type="FunFam" id="1.10.357.140:FF:000008">
    <property type="entry name" value="4-hydroxybenzoate octaprenyltransferase"/>
    <property type="match status" value="1"/>
</dbReference>
<feature type="transmembrane region" description="Helical" evidence="9">
    <location>
        <begin position="148"/>
        <end position="165"/>
    </location>
</feature>
<accession>A0A8J7F5K3</accession>
<proteinExistence type="inferred from homology"/>
<dbReference type="InterPro" id="IPR044878">
    <property type="entry name" value="UbiA_sf"/>
</dbReference>
<feature type="transmembrane region" description="Helical" evidence="9">
    <location>
        <begin position="171"/>
        <end position="193"/>
    </location>
</feature>
<keyword evidence="8 9" id="KW-0472">Membrane</keyword>
<dbReference type="NCBIfam" id="NF009514">
    <property type="entry name" value="PRK12873.1"/>
    <property type="match status" value="1"/>
</dbReference>
<feature type="transmembrane region" description="Helical" evidence="9">
    <location>
        <begin position="241"/>
        <end position="262"/>
    </location>
</feature>
<keyword evidence="9" id="KW-0460">Magnesium</keyword>
<dbReference type="CDD" id="cd13959">
    <property type="entry name" value="PT_UbiA_COQ2"/>
    <property type="match status" value="1"/>
</dbReference>
<name>A0A8J7F5K3_9CYAN</name>
<dbReference type="GO" id="GO:0008412">
    <property type="term" value="F:4-hydroxybenzoate polyprenyltransferase activity"/>
    <property type="evidence" value="ECO:0007669"/>
    <property type="project" value="UniProtKB-UniRule"/>
</dbReference>
<feature type="transmembrane region" description="Helical" evidence="9">
    <location>
        <begin position="50"/>
        <end position="74"/>
    </location>
</feature>
<dbReference type="FunFam" id="1.20.120.1780:FF:000001">
    <property type="entry name" value="4-hydroxybenzoate octaprenyltransferase"/>
    <property type="match status" value="1"/>
</dbReference>
<feature type="transmembrane region" description="Helical" evidence="9">
    <location>
        <begin position="95"/>
        <end position="117"/>
    </location>
</feature>
<evidence type="ECO:0000256" key="4">
    <source>
        <dbReference type="ARBA" id="ARBA00022519"/>
    </source>
</evidence>
<evidence type="ECO:0000256" key="6">
    <source>
        <dbReference type="ARBA" id="ARBA00022692"/>
    </source>
</evidence>
<evidence type="ECO:0000256" key="9">
    <source>
        <dbReference type="HAMAP-Rule" id="MF_01635"/>
    </source>
</evidence>
<dbReference type="InterPro" id="IPR006370">
    <property type="entry name" value="HB_polyprenyltransferase-like"/>
</dbReference>
<comment type="function">
    <text evidence="9">Catalyzes the prenylation of para-hydroxybenzoate (PHB) with an all-trans polyprenyl group. Mediates the second step in the final reaction sequence of plastoquinone-9 (PQ-9) biosynthesis, which is the condensation of the polyisoprenoid side chain with PHB, generating the first membrane-bound Q intermediate 4-hydroxy-3-solanesylbenzoate.</text>
</comment>
<evidence type="ECO:0000256" key="5">
    <source>
        <dbReference type="ARBA" id="ARBA00022679"/>
    </source>
</evidence>
<evidence type="ECO:0000256" key="2">
    <source>
        <dbReference type="ARBA" id="ARBA00004141"/>
    </source>
</evidence>
<dbReference type="GO" id="GO:0006744">
    <property type="term" value="P:ubiquinone biosynthetic process"/>
    <property type="evidence" value="ECO:0007669"/>
    <property type="project" value="UniProtKB-UniRule"/>
</dbReference>
<dbReference type="PANTHER" id="PTHR11048:SF28">
    <property type="entry name" value="4-HYDROXYBENZOATE POLYPRENYLTRANSFERASE, MITOCHONDRIAL"/>
    <property type="match status" value="1"/>
</dbReference>
<dbReference type="RefSeq" id="WP_193916971.1">
    <property type="nucleotide sequence ID" value="NZ_JADEWL010000006.1"/>
</dbReference>
<feature type="transmembrane region" description="Helical" evidence="9">
    <location>
        <begin position="274"/>
        <end position="294"/>
    </location>
</feature>
<dbReference type="EMBL" id="JADEWL010000006">
    <property type="protein sequence ID" value="MBE9211729.1"/>
    <property type="molecule type" value="Genomic_DNA"/>
</dbReference>
<dbReference type="Gene3D" id="1.10.357.140">
    <property type="entry name" value="UbiA prenyltransferase"/>
    <property type="match status" value="1"/>
</dbReference>
<comment type="similarity">
    <text evidence="3 9">Belongs to the UbiA prenyltransferase family.</text>
</comment>
<dbReference type="HAMAP" id="MF_01635">
    <property type="entry name" value="UbiA"/>
    <property type="match status" value="1"/>
</dbReference>
<keyword evidence="9" id="KW-1003">Cell membrane</keyword>
<gene>
    <name evidence="9" type="primary">plqA</name>
    <name evidence="10" type="ORF">IQ247_03185</name>
</gene>
<protein>
    <recommendedName>
        <fullName evidence="9">4-hydroxybenzoate solanesyltransferase</fullName>
        <ecNumber evidence="9">2.5.1.39</ecNumber>
    </recommendedName>
    <alternativeName>
        <fullName evidence="9">4-HB polyprenyltransferase</fullName>
    </alternativeName>
</protein>